<dbReference type="Gene3D" id="2.40.50.140">
    <property type="entry name" value="Nucleic acid-binding proteins"/>
    <property type="match status" value="1"/>
</dbReference>
<sequence>MTTLFDDIFKINSVDSARYDRVSRITAQSNSSSDIHLTLDINHELFPVSKNTNITVTLAQTLSLDGDVTMHSTGWREPKPDEQSLADDYDYVMYGTIYKFEESASDKV</sequence>
<dbReference type="PANTHER" id="PTHR10917:SF0">
    <property type="entry name" value="DNA-DIRECTED RNA POLYMERASES I, II, AND III SUBUNIT RPABC3"/>
    <property type="match status" value="1"/>
</dbReference>
<dbReference type="Pfam" id="PF03870">
    <property type="entry name" value="RNA_pol_Rpb8"/>
    <property type="match status" value="1"/>
</dbReference>
<evidence type="ECO:0008006" key="6">
    <source>
        <dbReference type="Google" id="ProtNLM"/>
    </source>
</evidence>
<dbReference type="InterPro" id="IPR012340">
    <property type="entry name" value="NA-bd_OB-fold"/>
</dbReference>
<dbReference type="EMBL" id="SWFS01000014">
    <property type="protein sequence ID" value="KAA8917711.1"/>
    <property type="molecule type" value="Genomic_DNA"/>
</dbReference>
<dbReference type="SUPFAM" id="SSF50249">
    <property type="entry name" value="Nucleic acid-binding proteins"/>
    <property type="match status" value="1"/>
</dbReference>
<comment type="similarity">
    <text evidence="2">Belongs to the eukaryotic RPB8 RNA polymerase subunit family.</text>
</comment>
<dbReference type="GO" id="GO:0005665">
    <property type="term" value="C:RNA polymerase II, core complex"/>
    <property type="evidence" value="ECO:0007669"/>
    <property type="project" value="TreeGrafter"/>
</dbReference>
<name>A0A642VE89_9ASCO</name>
<dbReference type="PANTHER" id="PTHR10917">
    <property type="entry name" value="DNA-DIRECTED RNA POLYMERASES I, II, AND III SUBUNIT RPABC3"/>
    <property type="match status" value="1"/>
</dbReference>
<reference evidence="4" key="1">
    <citation type="journal article" date="2019" name="G3 (Bethesda)">
        <title>Genome Assemblies of Two Rare Opportunistic Yeast Pathogens: Diutina rugosa (syn. Candida rugosa) and Trichomonascus ciferrii (syn. Candida ciferrii).</title>
        <authorList>
            <person name="Mixao V."/>
            <person name="Saus E."/>
            <person name="Hansen A.P."/>
            <person name="Lass-Florl C."/>
            <person name="Gabaldon T."/>
        </authorList>
    </citation>
    <scope>NUCLEOTIDE SEQUENCE</scope>
    <source>
        <strain evidence="4">CBS 4856</strain>
    </source>
</reference>
<dbReference type="VEuPathDB" id="FungiDB:TRICI_000150"/>
<dbReference type="GO" id="GO:0006351">
    <property type="term" value="P:DNA-templated transcription"/>
    <property type="evidence" value="ECO:0007669"/>
    <property type="project" value="InterPro"/>
</dbReference>
<comment type="caution">
    <text evidence="4">The sequence shown here is derived from an EMBL/GenBank/DDBJ whole genome shotgun (WGS) entry which is preliminary data.</text>
</comment>
<dbReference type="PIRSF" id="PIRSF000779">
    <property type="entry name" value="RNA_pol_Rpb8"/>
    <property type="match status" value="1"/>
</dbReference>
<dbReference type="InterPro" id="IPR005570">
    <property type="entry name" value="RPABC3"/>
</dbReference>
<evidence type="ECO:0000256" key="1">
    <source>
        <dbReference type="ARBA" id="ARBA00004123"/>
    </source>
</evidence>
<proteinExistence type="inferred from homology"/>
<protein>
    <recommendedName>
        <fullName evidence="6">DNA-directed RNA polymerases I, II, and III subunit RPABC3</fullName>
    </recommendedName>
</protein>
<dbReference type="GO" id="GO:0005666">
    <property type="term" value="C:RNA polymerase III complex"/>
    <property type="evidence" value="ECO:0007669"/>
    <property type="project" value="TreeGrafter"/>
</dbReference>
<evidence type="ECO:0000313" key="5">
    <source>
        <dbReference type="Proteomes" id="UP000761534"/>
    </source>
</evidence>
<dbReference type="SMART" id="SM00658">
    <property type="entry name" value="RPOL8c"/>
    <property type="match status" value="1"/>
</dbReference>
<keyword evidence="3" id="KW-0539">Nucleus</keyword>
<dbReference type="OrthoDB" id="20018at2759"/>
<evidence type="ECO:0000256" key="2">
    <source>
        <dbReference type="ARBA" id="ARBA00008912"/>
    </source>
</evidence>
<gene>
    <name evidence="4" type="ORF">TRICI_000150</name>
</gene>
<evidence type="ECO:0000313" key="4">
    <source>
        <dbReference type="EMBL" id="KAA8917711.1"/>
    </source>
</evidence>
<organism evidence="4 5">
    <name type="scientific">Trichomonascus ciferrii</name>
    <dbReference type="NCBI Taxonomy" id="44093"/>
    <lineage>
        <taxon>Eukaryota</taxon>
        <taxon>Fungi</taxon>
        <taxon>Dikarya</taxon>
        <taxon>Ascomycota</taxon>
        <taxon>Saccharomycotina</taxon>
        <taxon>Dipodascomycetes</taxon>
        <taxon>Dipodascales</taxon>
        <taxon>Trichomonascaceae</taxon>
        <taxon>Trichomonascus</taxon>
        <taxon>Trichomonascus ciferrii complex</taxon>
    </lineage>
</organism>
<accession>A0A642VE89</accession>
<keyword evidence="5" id="KW-1185">Reference proteome</keyword>
<evidence type="ECO:0000256" key="3">
    <source>
        <dbReference type="ARBA" id="ARBA00023242"/>
    </source>
</evidence>
<comment type="subcellular location">
    <subcellularLocation>
        <location evidence="1">Nucleus</location>
    </subcellularLocation>
</comment>
<dbReference type="AlphaFoldDB" id="A0A642VE89"/>
<dbReference type="GO" id="GO:0005736">
    <property type="term" value="C:RNA polymerase I complex"/>
    <property type="evidence" value="ECO:0007669"/>
    <property type="project" value="TreeGrafter"/>
</dbReference>
<dbReference type="Proteomes" id="UP000761534">
    <property type="component" value="Unassembled WGS sequence"/>
</dbReference>
<dbReference type="GO" id="GO:0003899">
    <property type="term" value="F:DNA-directed RNA polymerase activity"/>
    <property type="evidence" value="ECO:0007669"/>
    <property type="project" value="InterPro"/>
</dbReference>